<gene>
    <name evidence="2" type="ORF">EM6_1533</name>
</gene>
<organism evidence="2 3">
    <name type="scientific">Asticcacaulis excentricus</name>
    <dbReference type="NCBI Taxonomy" id="78587"/>
    <lineage>
        <taxon>Bacteria</taxon>
        <taxon>Pseudomonadati</taxon>
        <taxon>Pseudomonadota</taxon>
        <taxon>Alphaproteobacteria</taxon>
        <taxon>Caulobacterales</taxon>
        <taxon>Caulobacteraceae</taxon>
        <taxon>Asticcacaulis</taxon>
    </lineage>
</organism>
<evidence type="ECO:0000313" key="3">
    <source>
        <dbReference type="Proteomes" id="UP000278756"/>
    </source>
</evidence>
<dbReference type="EMBL" id="AP018827">
    <property type="protein sequence ID" value="BBF80939.1"/>
    <property type="molecule type" value="Genomic_DNA"/>
</dbReference>
<sequence length="59" mass="6438">MTNSPIFTPFLSPFDLVAVYASSFGAAAVLSRQAALMAHRESLNPTTPRPERRDTETLS</sequence>
<accession>A0A3G9G996</accession>
<feature type="compositionally biased region" description="Basic and acidic residues" evidence="1">
    <location>
        <begin position="49"/>
        <end position="59"/>
    </location>
</feature>
<evidence type="ECO:0000256" key="1">
    <source>
        <dbReference type="SAM" id="MobiDB-lite"/>
    </source>
</evidence>
<dbReference type="Proteomes" id="UP000278756">
    <property type="component" value="Chromosome 1"/>
</dbReference>
<dbReference type="AlphaFoldDB" id="A0A3G9G996"/>
<reference evidence="3" key="2">
    <citation type="journal article" date="2017" name="Plant Physiol. Biochem.">
        <title>Differential oxidative and antioxidative response of duckweed Lemna minor toward plant growth promoting/inhibiting bacteria.</title>
        <authorList>
            <person name="Ishizawa H."/>
            <person name="Kuroda M."/>
            <person name="Morikawa M."/>
            <person name="Ike M."/>
        </authorList>
    </citation>
    <scope>NUCLEOTIDE SEQUENCE [LARGE SCALE GENOMIC DNA]</scope>
    <source>
        <strain evidence="3">M6</strain>
    </source>
</reference>
<dbReference type="OrthoDB" id="7174010at2"/>
<reference evidence="3" key="1">
    <citation type="journal article" date="2017" name="Biotechnol. Biofuels">
        <title>Evaluation of environmental bacterial communities as a factor affecting the growth of duckweed Lemna minor.</title>
        <authorList>
            <person name="Ishizawa H."/>
            <person name="Kuroda M."/>
            <person name="Morikawa M."/>
            <person name="Ike M."/>
        </authorList>
    </citation>
    <scope>NUCLEOTIDE SEQUENCE [LARGE SCALE GENOMIC DNA]</scope>
    <source>
        <strain evidence="3">M6</strain>
    </source>
</reference>
<name>A0A3G9G996_9CAUL</name>
<evidence type="ECO:0000313" key="2">
    <source>
        <dbReference type="EMBL" id="BBF80939.1"/>
    </source>
</evidence>
<proteinExistence type="predicted"/>
<feature type="region of interest" description="Disordered" evidence="1">
    <location>
        <begin position="38"/>
        <end position="59"/>
    </location>
</feature>
<dbReference type="RefSeq" id="WP_126421642.1">
    <property type="nucleotide sequence ID" value="NZ_AP018827.1"/>
</dbReference>
<protein>
    <submittedName>
        <fullName evidence="2">Uncharacterized protein</fullName>
    </submittedName>
</protein>